<dbReference type="SUPFAM" id="SSF75217">
    <property type="entry name" value="alpha/beta knot"/>
    <property type="match status" value="1"/>
</dbReference>
<dbReference type="GO" id="GO:0008173">
    <property type="term" value="F:RNA methyltransferase activity"/>
    <property type="evidence" value="ECO:0007669"/>
    <property type="project" value="InterPro"/>
</dbReference>
<dbReference type="Pfam" id="PF00588">
    <property type="entry name" value="SpoU_methylase"/>
    <property type="match status" value="1"/>
</dbReference>
<dbReference type="HOGENOM" id="CLU_021322_4_3_10"/>
<name>W8VNU1_9FLAO</name>
<keyword evidence="1 4" id="KW-0489">Methyltransferase</keyword>
<evidence type="ECO:0000256" key="1">
    <source>
        <dbReference type="ARBA" id="ARBA00022603"/>
    </source>
</evidence>
<dbReference type="InterPro" id="IPR001537">
    <property type="entry name" value="SpoU_MeTrfase"/>
</dbReference>
<dbReference type="KEGG" id="nmf:NMS_0645"/>
<evidence type="ECO:0000313" key="4">
    <source>
        <dbReference type="EMBL" id="BAO54654.1"/>
    </source>
</evidence>
<keyword evidence="5" id="KW-1185">Reference proteome</keyword>
<gene>
    <name evidence="4" type="ORF">NMS_0645</name>
</gene>
<accession>W8VNU1</accession>
<dbReference type="AlphaFoldDB" id="W8VNU1"/>
<dbReference type="InterPro" id="IPR029026">
    <property type="entry name" value="tRNA_m1G_MTases_N"/>
</dbReference>
<evidence type="ECO:0000256" key="2">
    <source>
        <dbReference type="ARBA" id="ARBA00022679"/>
    </source>
</evidence>
<proteinExistence type="predicted"/>
<dbReference type="InterPro" id="IPR004441">
    <property type="entry name" value="rRNA_MeTrfase_TrmH"/>
</dbReference>
<dbReference type="PANTHER" id="PTHR46429:SF1">
    <property type="entry name" value="23S RRNA (GUANOSINE-2'-O-)-METHYLTRANSFERASE RLMB"/>
    <property type="match status" value="1"/>
</dbReference>
<dbReference type="EMBL" id="AP014548">
    <property type="protein sequence ID" value="BAO54654.1"/>
    <property type="molecule type" value="Genomic_DNA"/>
</dbReference>
<organism evidence="4 5">
    <name type="scientific">Nonlabens marinus S1-08</name>
    <dbReference type="NCBI Taxonomy" id="1454201"/>
    <lineage>
        <taxon>Bacteria</taxon>
        <taxon>Pseudomonadati</taxon>
        <taxon>Bacteroidota</taxon>
        <taxon>Flavobacteriia</taxon>
        <taxon>Flavobacteriales</taxon>
        <taxon>Flavobacteriaceae</taxon>
        <taxon>Nonlabens</taxon>
    </lineage>
</organism>
<dbReference type="GO" id="GO:0006396">
    <property type="term" value="P:RNA processing"/>
    <property type="evidence" value="ECO:0007669"/>
    <property type="project" value="InterPro"/>
</dbReference>
<feature type="domain" description="tRNA/rRNA methyltransferase SpoU type" evidence="3">
    <location>
        <begin position="14"/>
        <end position="157"/>
    </location>
</feature>
<sequence length="167" mass="18605">MSPVRFRESEKTPLIIVLDNVRSLNNVGSVFRSADAYRVEKIYLCGITAQPPHREIRKTALGATESVAWEYVEDTLEVVQQLNAAGYQTCAIEQAERSQNLFHYSPDKNSKVAIVLGNEVKGVQQAVVDACDTVIELDQYGTKHSLNIAVCAGIVIYDIFYKISPLR</sequence>
<evidence type="ECO:0000313" key="5">
    <source>
        <dbReference type="Proteomes" id="UP000031760"/>
    </source>
</evidence>
<dbReference type="Gene3D" id="3.40.1280.10">
    <property type="match status" value="1"/>
</dbReference>
<dbReference type="GO" id="GO:0005829">
    <property type="term" value="C:cytosol"/>
    <property type="evidence" value="ECO:0007669"/>
    <property type="project" value="TreeGrafter"/>
</dbReference>
<reference evidence="4 5" key="1">
    <citation type="journal article" date="2014" name="Proc. Natl. Acad. Sci. U.S.A.">
        <title>Functional characterization of flavobacteria rhodopsins reveals a unique class of light-driven chloride pump in bacteria.</title>
        <authorList>
            <person name="Yoshizawa S."/>
            <person name="Kumagai Y."/>
            <person name="Kim H."/>
            <person name="Ogura Y."/>
            <person name="Hayashi T."/>
            <person name="Iwasaki W."/>
            <person name="DeLong E.F."/>
            <person name="Kogure K."/>
        </authorList>
    </citation>
    <scope>NUCLEOTIDE SEQUENCE [LARGE SCALE GENOMIC DNA]</scope>
    <source>
        <strain evidence="4 5">S1-08</strain>
    </source>
</reference>
<evidence type="ECO:0000259" key="3">
    <source>
        <dbReference type="Pfam" id="PF00588"/>
    </source>
</evidence>
<protein>
    <submittedName>
        <fullName evidence="4">tRNA/rRNA methyltransferase</fullName>
    </submittedName>
</protein>
<dbReference type="GO" id="GO:0032259">
    <property type="term" value="P:methylation"/>
    <property type="evidence" value="ECO:0007669"/>
    <property type="project" value="UniProtKB-KW"/>
</dbReference>
<dbReference type="GO" id="GO:0003723">
    <property type="term" value="F:RNA binding"/>
    <property type="evidence" value="ECO:0007669"/>
    <property type="project" value="InterPro"/>
</dbReference>
<dbReference type="Proteomes" id="UP000031760">
    <property type="component" value="Chromosome"/>
</dbReference>
<dbReference type="PANTHER" id="PTHR46429">
    <property type="entry name" value="23S RRNA (GUANOSINE-2'-O-)-METHYLTRANSFERASE RLMB"/>
    <property type="match status" value="1"/>
</dbReference>
<keyword evidence="2 4" id="KW-0808">Transferase</keyword>
<dbReference type="InterPro" id="IPR029028">
    <property type="entry name" value="Alpha/beta_knot_MTases"/>
</dbReference>
<dbReference type="STRING" id="1454201.NMS_0645"/>
<dbReference type="CDD" id="cd18097">
    <property type="entry name" value="SpoU-like"/>
    <property type="match status" value="1"/>
</dbReference>